<proteinExistence type="predicted"/>
<evidence type="ECO:0000313" key="1">
    <source>
        <dbReference type="EMBL" id="MBE5040670.1"/>
    </source>
</evidence>
<dbReference type="AlphaFoldDB" id="A0A9D5M4X8"/>
<dbReference type="EMBL" id="JADCKB010000020">
    <property type="protein sequence ID" value="MBE5040670.1"/>
    <property type="molecule type" value="Genomic_DNA"/>
</dbReference>
<dbReference type="RefSeq" id="WP_226393224.1">
    <property type="nucleotide sequence ID" value="NZ_JADCKB010000020.1"/>
</dbReference>
<keyword evidence="2" id="KW-1185">Reference proteome</keyword>
<dbReference type="InterPro" id="IPR013320">
    <property type="entry name" value="ConA-like_dom_sf"/>
</dbReference>
<accession>A0A9D5M4X8</accession>
<organism evidence="1 2">
    <name type="scientific">Ructibacterium gallinarum</name>
    <dbReference type="NCBI Taxonomy" id="2779355"/>
    <lineage>
        <taxon>Bacteria</taxon>
        <taxon>Bacillati</taxon>
        <taxon>Bacillota</taxon>
        <taxon>Clostridia</taxon>
        <taxon>Eubacteriales</taxon>
        <taxon>Oscillospiraceae</taxon>
        <taxon>Ructibacterium</taxon>
    </lineage>
</organism>
<dbReference type="Pfam" id="PF13385">
    <property type="entry name" value="Laminin_G_3"/>
    <property type="match status" value="1"/>
</dbReference>
<protein>
    <submittedName>
        <fullName evidence="1">Uncharacterized protein</fullName>
    </submittedName>
</protein>
<dbReference type="Gene3D" id="2.60.120.200">
    <property type="match status" value="1"/>
</dbReference>
<name>A0A9D5M4X8_9FIRM</name>
<gene>
    <name evidence="1" type="ORF">INF28_09375</name>
</gene>
<dbReference type="SUPFAM" id="SSF49899">
    <property type="entry name" value="Concanavalin A-like lectins/glucanases"/>
    <property type="match status" value="1"/>
</dbReference>
<dbReference type="Proteomes" id="UP000806542">
    <property type="component" value="Unassembled WGS sequence"/>
</dbReference>
<reference evidence="1" key="1">
    <citation type="submission" date="2020-10" db="EMBL/GenBank/DDBJ databases">
        <title>ChiBAC.</title>
        <authorList>
            <person name="Zenner C."/>
            <person name="Hitch T.C.A."/>
            <person name="Clavel T."/>
        </authorList>
    </citation>
    <scope>NUCLEOTIDE SEQUENCE</scope>
    <source>
        <strain evidence="1">DSM 107454</strain>
    </source>
</reference>
<sequence length="445" mass="48851">MYHDKIGNGSEFVKKVIAFSIMIAMILSMQTIALAENSVIFSENYNDPNYALDWEMVNGKSYKVMPSRYFPDMLYMSEYPAKAGGTVDNRCLTFSMNTKNMKFFTESSGSADTNNVRLQKSLGGAVNYAKDGAAAQAGNAVVYKWQIMFSAFDSMQFTLCGYKGNQRFAVFEPDGTLKSQDGAVGTWEPNIWYNIAAVYVCGSGKYDLYINGDLAAEQVTTADANSTTDDRLYCQATVSANTDYDSIVPCNVYLDNISVELYGTSDDVVIQKPSVNAEYVSGTNIFYKMNEVKTAADLRERLSATLSSDSTLIIKDEQDRPVGDEEKISKVDGLWEVTKSGVYAFKVIPHLTLVNSNLDKGDGNVEFTASLRNNSRSYETAVLLLAMYDSSGAMIAVTAAECSAPPGAEVPVSITQSLLENCDKTDVWLIKGFDSIAAYSKVIQY</sequence>
<comment type="caution">
    <text evidence="1">The sequence shown here is derived from an EMBL/GenBank/DDBJ whole genome shotgun (WGS) entry which is preliminary data.</text>
</comment>
<evidence type="ECO:0000313" key="2">
    <source>
        <dbReference type="Proteomes" id="UP000806542"/>
    </source>
</evidence>